<evidence type="ECO:0000259" key="8">
    <source>
        <dbReference type="Pfam" id="PF13396"/>
    </source>
</evidence>
<proteinExistence type="predicted"/>
<dbReference type="AlphaFoldDB" id="A0A5C5XGH4"/>
<keyword evidence="5 7" id="KW-0472">Membrane</keyword>
<evidence type="ECO:0000256" key="6">
    <source>
        <dbReference type="PROSITE-ProRule" id="PRU00339"/>
    </source>
</evidence>
<evidence type="ECO:0000256" key="5">
    <source>
        <dbReference type="ARBA" id="ARBA00023136"/>
    </source>
</evidence>
<evidence type="ECO:0000256" key="2">
    <source>
        <dbReference type="ARBA" id="ARBA00022475"/>
    </source>
</evidence>
<protein>
    <submittedName>
        <fullName evidence="9">Tetratricopeptide repeat protein</fullName>
    </submittedName>
</protein>
<keyword evidence="2" id="KW-1003">Cell membrane</keyword>
<dbReference type="Proteomes" id="UP000316095">
    <property type="component" value="Unassembled WGS sequence"/>
</dbReference>
<dbReference type="Pfam" id="PF13432">
    <property type="entry name" value="TPR_16"/>
    <property type="match status" value="1"/>
</dbReference>
<dbReference type="InterPro" id="IPR011990">
    <property type="entry name" value="TPR-like_helical_dom_sf"/>
</dbReference>
<evidence type="ECO:0000256" key="7">
    <source>
        <dbReference type="SAM" id="Phobius"/>
    </source>
</evidence>
<dbReference type="EMBL" id="SJPG01000001">
    <property type="protein sequence ID" value="TWT62256.1"/>
    <property type="molecule type" value="Genomic_DNA"/>
</dbReference>
<gene>
    <name evidence="9" type="ORF">Pan54_29970</name>
</gene>
<evidence type="ECO:0000256" key="4">
    <source>
        <dbReference type="ARBA" id="ARBA00022989"/>
    </source>
</evidence>
<dbReference type="Pfam" id="PF14559">
    <property type="entry name" value="TPR_19"/>
    <property type="match status" value="1"/>
</dbReference>
<dbReference type="Pfam" id="PF13396">
    <property type="entry name" value="PLDc_N"/>
    <property type="match status" value="1"/>
</dbReference>
<dbReference type="InterPro" id="IPR027379">
    <property type="entry name" value="CLS_N"/>
</dbReference>
<dbReference type="SUPFAM" id="SSF48452">
    <property type="entry name" value="TPR-like"/>
    <property type="match status" value="1"/>
</dbReference>
<dbReference type="OrthoDB" id="213996at2"/>
<feature type="domain" description="Cardiolipin synthase N-terminal" evidence="8">
    <location>
        <begin position="17"/>
        <end position="55"/>
    </location>
</feature>
<sequence>MNVWGSFYSLSSLAYMAILIWMLIDCVQREQDRGIWIWVMLLLHPLGLIAYFFARYLPRRDMRWLHRWMARFRTRELRQLEIASRQIGNAYHWIQLGEKQKELHKYSDAVNSFREALSKESDNLQAKWGLAISLEKTGQPEEALDQVEAIFQTQPDYKFGDVSLARGRLLMELEQWQKAESHLRTHVDRWRQPEGLYRYAVCLHHDHQDQEAREQIQSLLMDIEASPTSIARQQRGWKRKAQYLRRQLSG</sequence>
<dbReference type="PROSITE" id="PS50005">
    <property type="entry name" value="TPR"/>
    <property type="match status" value="1"/>
</dbReference>
<keyword evidence="6" id="KW-0802">TPR repeat</keyword>
<feature type="transmembrane region" description="Helical" evidence="7">
    <location>
        <begin position="7"/>
        <end position="24"/>
    </location>
</feature>
<dbReference type="Gene3D" id="1.25.40.10">
    <property type="entry name" value="Tetratricopeptide repeat domain"/>
    <property type="match status" value="1"/>
</dbReference>
<evidence type="ECO:0000313" key="9">
    <source>
        <dbReference type="EMBL" id="TWT62256.1"/>
    </source>
</evidence>
<dbReference type="InterPro" id="IPR014562">
    <property type="entry name" value="UCP030959_TPR_rpt-cont"/>
</dbReference>
<dbReference type="SMART" id="SM00028">
    <property type="entry name" value="TPR"/>
    <property type="match status" value="3"/>
</dbReference>
<keyword evidence="10" id="KW-1185">Reference proteome</keyword>
<name>A0A5C5XGH4_9PLAN</name>
<accession>A0A5C5XGH4</accession>
<organism evidence="9 10">
    <name type="scientific">Rubinisphaera italica</name>
    <dbReference type="NCBI Taxonomy" id="2527969"/>
    <lineage>
        <taxon>Bacteria</taxon>
        <taxon>Pseudomonadati</taxon>
        <taxon>Planctomycetota</taxon>
        <taxon>Planctomycetia</taxon>
        <taxon>Planctomycetales</taxon>
        <taxon>Planctomycetaceae</taxon>
        <taxon>Rubinisphaera</taxon>
    </lineage>
</organism>
<feature type="transmembrane region" description="Helical" evidence="7">
    <location>
        <begin position="36"/>
        <end position="57"/>
    </location>
</feature>
<dbReference type="PIRSF" id="PIRSF030959">
    <property type="entry name" value="UCP030959"/>
    <property type="match status" value="1"/>
</dbReference>
<evidence type="ECO:0000313" key="10">
    <source>
        <dbReference type="Proteomes" id="UP000316095"/>
    </source>
</evidence>
<comment type="subcellular location">
    <subcellularLocation>
        <location evidence="1">Cell membrane</location>
        <topology evidence="1">Multi-pass membrane protein</topology>
    </subcellularLocation>
</comment>
<evidence type="ECO:0000256" key="1">
    <source>
        <dbReference type="ARBA" id="ARBA00004651"/>
    </source>
</evidence>
<keyword evidence="4 7" id="KW-1133">Transmembrane helix</keyword>
<dbReference type="GO" id="GO:0005886">
    <property type="term" value="C:plasma membrane"/>
    <property type="evidence" value="ECO:0007669"/>
    <property type="project" value="UniProtKB-SubCell"/>
</dbReference>
<comment type="caution">
    <text evidence="9">The sequence shown here is derived from an EMBL/GenBank/DDBJ whole genome shotgun (WGS) entry which is preliminary data.</text>
</comment>
<evidence type="ECO:0000256" key="3">
    <source>
        <dbReference type="ARBA" id="ARBA00022692"/>
    </source>
</evidence>
<keyword evidence="3 7" id="KW-0812">Transmembrane</keyword>
<reference evidence="9 10" key="1">
    <citation type="submission" date="2019-02" db="EMBL/GenBank/DDBJ databases">
        <title>Deep-cultivation of Planctomycetes and their phenomic and genomic characterization uncovers novel biology.</title>
        <authorList>
            <person name="Wiegand S."/>
            <person name="Jogler M."/>
            <person name="Boedeker C."/>
            <person name="Pinto D."/>
            <person name="Vollmers J."/>
            <person name="Rivas-Marin E."/>
            <person name="Kohn T."/>
            <person name="Peeters S.H."/>
            <person name="Heuer A."/>
            <person name="Rast P."/>
            <person name="Oberbeckmann S."/>
            <person name="Bunk B."/>
            <person name="Jeske O."/>
            <person name="Meyerdierks A."/>
            <person name="Storesund J.E."/>
            <person name="Kallscheuer N."/>
            <person name="Luecker S."/>
            <person name="Lage O.M."/>
            <person name="Pohl T."/>
            <person name="Merkel B.J."/>
            <person name="Hornburger P."/>
            <person name="Mueller R.-W."/>
            <person name="Bruemmer F."/>
            <person name="Labrenz M."/>
            <person name="Spormann A.M."/>
            <person name="Op Den Camp H."/>
            <person name="Overmann J."/>
            <person name="Amann R."/>
            <person name="Jetten M.S.M."/>
            <person name="Mascher T."/>
            <person name="Medema M.H."/>
            <person name="Devos D.P."/>
            <person name="Kaster A.-K."/>
            <person name="Ovreas L."/>
            <person name="Rohde M."/>
            <person name="Galperin M.Y."/>
            <person name="Jogler C."/>
        </authorList>
    </citation>
    <scope>NUCLEOTIDE SEQUENCE [LARGE SCALE GENOMIC DNA]</scope>
    <source>
        <strain evidence="9 10">Pan54</strain>
    </source>
</reference>
<feature type="repeat" description="TPR" evidence="6">
    <location>
        <begin position="90"/>
        <end position="123"/>
    </location>
</feature>
<dbReference type="InterPro" id="IPR019734">
    <property type="entry name" value="TPR_rpt"/>
</dbReference>